<accession>A0AAV9MIQ5</accession>
<dbReference type="EMBL" id="JAWPEI010000001">
    <property type="protein sequence ID" value="KAK4737811.1"/>
    <property type="molecule type" value="Genomic_DNA"/>
</dbReference>
<comment type="caution">
    <text evidence="1">The sequence shown here is derived from an EMBL/GenBank/DDBJ whole genome shotgun (WGS) entry which is preliminary data.</text>
</comment>
<name>A0AAV9MIQ5_9SOLN</name>
<evidence type="ECO:0000313" key="1">
    <source>
        <dbReference type="EMBL" id="KAK4737811.1"/>
    </source>
</evidence>
<protein>
    <submittedName>
        <fullName evidence="1">Uncharacterized protein</fullName>
    </submittedName>
</protein>
<keyword evidence="2" id="KW-1185">Reference proteome</keyword>
<proteinExistence type="predicted"/>
<sequence length="184" mass="22032">MELRFFRTFLKNHCVLWPDSAVKITKKAKSIVEMLAFGGIPEECRTNIYMERQVSQLWEFIENLNNAPRYLVKVDPFLIKETKIPQKTDRYLRQLIFIQKKMRFLRYLYSTEINGYFMAENVGHFCLALWVNEDEDDSKLSYLLFLIVLVELEMKKIFLCELKASKFAQSRNYQKDFHIISMVC</sequence>
<reference evidence="1 2" key="1">
    <citation type="submission" date="2023-10" db="EMBL/GenBank/DDBJ databases">
        <title>Genome-Wide Identification Analysis in wild type Solanum Pinnatisectum Reveals Some Genes Defensing Phytophthora Infestans.</title>
        <authorList>
            <person name="Sun C."/>
        </authorList>
    </citation>
    <scope>NUCLEOTIDE SEQUENCE [LARGE SCALE GENOMIC DNA]</scope>
    <source>
        <strain evidence="1">LQN</strain>
        <tissue evidence="1">Leaf</tissue>
    </source>
</reference>
<organism evidence="1 2">
    <name type="scientific">Solanum pinnatisectum</name>
    <name type="common">tansyleaf nightshade</name>
    <dbReference type="NCBI Taxonomy" id="50273"/>
    <lineage>
        <taxon>Eukaryota</taxon>
        <taxon>Viridiplantae</taxon>
        <taxon>Streptophyta</taxon>
        <taxon>Embryophyta</taxon>
        <taxon>Tracheophyta</taxon>
        <taxon>Spermatophyta</taxon>
        <taxon>Magnoliopsida</taxon>
        <taxon>eudicotyledons</taxon>
        <taxon>Gunneridae</taxon>
        <taxon>Pentapetalae</taxon>
        <taxon>asterids</taxon>
        <taxon>lamiids</taxon>
        <taxon>Solanales</taxon>
        <taxon>Solanaceae</taxon>
        <taxon>Solanoideae</taxon>
        <taxon>Solaneae</taxon>
        <taxon>Solanum</taxon>
    </lineage>
</organism>
<evidence type="ECO:0000313" key="2">
    <source>
        <dbReference type="Proteomes" id="UP001311915"/>
    </source>
</evidence>
<gene>
    <name evidence="1" type="ORF">R3W88_001508</name>
</gene>
<dbReference type="Proteomes" id="UP001311915">
    <property type="component" value="Unassembled WGS sequence"/>
</dbReference>
<dbReference type="AlphaFoldDB" id="A0AAV9MIQ5"/>